<dbReference type="InterPro" id="IPR016136">
    <property type="entry name" value="DNA_helicase_N/primase_C"/>
</dbReference>
<dbReference type="SUPFAM" id="SSF52540">
    <property type="entry name" value="P-loop containing nucleoside triphosphate hydrolases"/>
    <property type="match status" value="1"/>
</dbReference>
<protein>
    <submittedName>
        <fullName evidence="2">Replicative DNA helicase</fullName>
    </submittedName>
</protein>
<reference evidence="2 3" key="1">
    <citation type="submission" date="2020-12" db="EMBL/GenBank/DDBJ databases">
        <title>A novel species.</title>
        <authorList>
            <person name="Li K."/>
        </authorList>
    </citation>
    <scope>NUCLEOTIDE SEQUENCE [LARGE SCALE GENOMIC DNA]</scope>
    <source>
        <strain evidence="2 3">ZYC-3</strain>
    </source>
</reference>
<dbReference type="Gene3D" id="3.40.50.300">
    <property type="entry name" value="P-loop containing nucleotide triphosphate hydrolases"/>
    <property type="match status" value="1"/>
</dbReference>
<dbReference type="PROSITE" id="PS51199">
    <property type="entry name" value="SF4_HELICASE"/>
    <property type="match status" value="1"/>
</dbReference>
<keyword evidence="3" id="KW-1185">Reference proteome</keyword>
<dbReference type="AlphaFoldDB" id="A0A7T7L672"/>
<dbReference type="Proteomes" id="UP000595636">
    <property type="component" value="Chromosome"/>
</dbReference>
<dbReference type="InterPro" id="IPR007694">
    <property type="entry name" value="DNA_helicase_DnaB-like_C"/>
</dbReference>
<proteinExistence type="predicted"/>
<keyword evidence="2" id="KW-0067">ATP-binding</keyword>
<dbReference type="InterPro" id="IPR027417">
    <property type="entry name" value="P-loop_NTPase"/>
</dbReference>
<evidence type="ECO:0000259" key="1">
    <source>
        <dbReference type="PROSITE" id="PS51199"/>
    </source>
</evidence>
<dbReference type="PANTHER" id="PTHR30153:SF2">
    <property type="entry name" value="REPLICATIVE DNA HELICASE"/>
    <property type="match status" value="1"/>
</dbReference>
<keyword evidence="2" id="KW-0347">Helicase</keyword>
<dbReference type="EMBL" id="CP066831">
    <property type="protein sequence ID" value="QQM47199.1"/>
    <property type="molecule type" value="Genomic_DNA"/>
</dbReference>
<name>A0A7T7L672_9ACTN</name>
<dbReference type="GO" id="GO:0006260">
    <property type="term" value="P:DNA replication"/>
    <property type="evidence" value="ECO:0007669"/>
    <property type="project" value="InterPro"/>
</dbReference>
<dbReference type="CDD" id="cd00984">
    <property type="entry name" value="DnaB_C"/>
    <property type="match status" value="1"/>
</dbReference>
<dbReference type="GO" id="GO:0003678">
    <property type="term" value="F:DNA helicase activity"/>
    <property type="evidence" value="ECO:0007669"/>
    <property type="project" value="InterPro"/>
</dbReference>
<feature type="domain" description="SF4 helicase" evidence="1">
    <location>
        <begin position="173"/>
        <end position="437"/>
    </location>
</feature>
<dbReference type="PANTHER" id="PTHR30153">
    <property type="entry name" value="REPLICATIVE DNA HELICASE DNAB"/>
    <property type="match status" value="1"/>
</dbReference>
<keyword evidence="2" id="KW-0547">Nucleotide-binding</keyword>
<dbReference type="GO" id="GO:0005829">
    <property type="term" value="C:cytosol"/>
    <property type="evidence" value="ECO:0007669"/>
    <property type="project" value="TreeGrafter"/>
</dbReference>
<accession>A0A7T7L672</accession>
<organism evidence="2 3">
    <name type="scientific">Streptomyces liliifuscus</name>
    <dbReference type="NCBI Taxonomy" id="2797636"/>
    <lineage>
        <taxon>Bacteria</taxon>
        <taxon>Bacillati</taxon>
        <taxon>Actinomycetota</taxon>
        <taxon>Actinomycetes</taxon>
        <taxon>Kitasatosporales</taxon>
        <taxon>Streptomycetaceae</taxon>
        <taxon>Streptomyces</taxon>
    </lineage>
</organism>
<keyword evidence="2" id="KW-0378">Hydrolase</keyword>
<evidence type="ECO:0000313" key="3">
    <source>
        <dbReference type="Proteomes" id="UP000595636"/>
    </source>
</evidence>
<sequence length="437" mass="47599">MPCDIEAERAIAASVMERPEVVDELAAEGFDPADITTEQFRWVWFAVEELRTRFKDGEIRWVPVARQLETWHADGRMPARPLSEIQLADLYSWSQPGAAAWYAERVAKKAIAARIVALGHDATGRGNSAAFDPDTDVAALQDALDGVAKPDTARQAKHVRELIGAALDRCITPPTNEQRIPTGFIDLDALLCGGWAPGQMVVIGARPAMGKSTIASGFARAAAVKNGIPTLFHTLEMSEDEITNGLLCAQARVALHHLKQGAVDDAGVIRAAEAGPKIAAAPLYIDDVSHLTLPGLRAKVRHHVRADGLRLVIVDYLQLMTAPKAENRQNEVSKLSRGIKLLAREFGITVIILAQLNRGPEQRQDKRPMKSDLRESGSIEQDADIVILLHREDAYERESPRAGEADLIVDKHRGGQIGNVTVAAQLHYASFVDMAAT</sequence>
<gene>
    <name evidence="2" type="ORF">JEQ17_40830</name>
</gene>
<dbReference type="KEGG" id="slf:JEQ17_40830"/>
<dbReference type="Pfam" id="PF03796">
    <property type="entry name" value="DnaB_C"/>
    <property type="match status" value="1"/>
</dbReference>
<dbReference type="GO" id="GO:0005524">
    <property type="term" value="F:ATP binding"/>
    <property type="evidence" value="ECO:0007669"/>
    <property type="project" value="InterPro"/>
</dbReference>
<evidence type="ECO:0000313" key="2">
    <source>
        <dbReference type="EMBL" id="QQM47199.1"/>
    </source>
</evidence>
<dbReference type="Gene3D" id="1.10.860.10">
    <property type="entry name" value="DNAb Helicase, Chain A"/>
    <property type="match status" value="1"/>
</dbReference>